<feature type="compositionally biased region" description="Acidic residues" evidence="1">
    <location>
        <begin position="118"/>
        <end position="130"/>
    </location>
</feature>
<accession>A0A8H8DLR8</accession>
<dbReference type="EMBL" id="JAEFCI010001327">
    <property type="protein sequence ID" value="KAG5462980.1"/>
    <property type="molecule type" value="Genomic_DNA"/>
</dbReference>
<evidence type="ECO:0000313" key="3">
    <source>
        <dbReference type="Proteomes" id="UP000673691"/>
    </source>
</evidence>
<feature type="non-terminal residue" evidence="2">
    <location>
        <position position="1"/>
    </location>
</feature>
<proteinExistence type="predicted"/>
<reference evidence="2 3" key="1">
    <citation type="journal article" name="Sci. Rep.">
        <title>Genome-scale phylogenetic analyses confirm Olpidium as the closest living zoosporic fungus to the non-flagellated, terrestrial fungi.</title>
        <authorList>
            <person name="Chang Y."/>
            <person name="Rochon D."/>
            <person name="Sekimoto S."/>
            <person name="Wang Y."/>
            <person name="Chovatia M."/>
            <person name="Sandor L."/>
            <person name="Salamov A."/>
            <person name="Grigoriev I.V."/>
            <person name="Stajich J.E."/>
            <person name="Spatafora J.W."/>
        </authorList>
    </citation>
    <scope>NUCLEOTIDE SEQUENCE [LARGE SCALE GENOMIC DNA]</scope>
    <source>
        <strain evidence="2">S191</strain>
    </source>
</reference>
<dbReference type="Proteomes" id="UP000673691">
    <property type="component" value="Unassembled WGS sequence"/>
</dbReference>
<evidence type="ECO:0000313" key="2">
    <source>
        <dbReference type="EMBL" id="KAG5462980.1"/>
    </source>
</evidence>
<feature type="compositionally biased region" description="Low complexity" evidence="1">
    <location>
        <begin position="131"/>
        <end position="142"/>
    </location>
</feature>
<keyword evidence="3" id="KW-1185">Reference proteome</keyword>
<organism evidence="2 3">
    <name type="scientific">Olpidium bornovanus</name>
    <dbReference type="NCBI Taxonomy" id="278681"/>
    <lineage>
        <taxon>Eukaryota</taxon>
        <taxon>Fungi</taxon>
        <taxon>Fungi incertae sedis</taxon>
        <taxon>Olpidiomycota</taxon>
        <taxon>Olpidiomycotina</taxon>
        <taxon>Olpidiomycetes</taxon>
        <taxon>Olpidiales</taxon>
        <taxon>Olpidiaceae</taxon>
        <taxon>Olpidium</taxon>
    </lineage>
</organism>
<feature type="compositionally biased region" description="Low complexity" evidence="1">
    <location>
        <begin position="21"/>
        <end position="32"/>
    </location>
</feature>
<feature type="region of interest" description="Disordered" evidence="1">
    <location>
        <begin position="78"/>
        <end position="149"/>
    </location>
</feature>
<feature type="compositionally biased region" description="Low complexity" evidence="1">
    <location>
        <begin position="82"/>
        <end position="93"/>
    </location>
</feature>
<feature type="region of interest" description="Disordered" evidence="1">
    <location>
        <begin position="1"/>
        <end position="41"/>
    </location>
</feature>
<dbReference type="AlphaFoldDB" id="A0A8H8DLR8"/>
<name>A0A8H8DLR8_9FUNG</name>
<sequence>TYPEALCPSDSEGEGAGPLPSNWSSDSASSNSPRLTPADMDLRWFNAPRTAYLQQPRRMQTGDEEVSIYQLMVPATADFEASDSGTGTCSSGGNEDPDSGSTGSELEDGAGYVSAEGASDDDDNEADADYAYESFGNAAEGAGDAEEWEFEDEDIRKVLDI</sequence>
<protein>
    <submittedName>
        <fullName evidence="2">Uncharacterized protein</fullName>
    </submittedName>
</protein>
<gene>
    <name evidence="2" type="ORF">BJ554DRAFT_2544</name>
</gene>
<evidence type="ECO:0000256" key="1">
    <source>
        <dbReference type="SAM" id="MobiDB-lite"/>
    </source>
</evidence>
<comment type="caution">
    <text evidence="2">The sequence shown here is derived from an EMBL/GenBank/DDBJ whole genome shotgun (WGS) entry which is preliminary data.</text>
</comment>